<evidence type="ECO:0000313" key="12">
    <source>
        <dbReference type="Proteomes" id="UP001314169"/>
    </source>
</evidence>
<organism evidence="11 12">
    <name type="scientific">Pipistrellus nathusii</name>
    <name type="common">Nathusius' pipistrelle</name>
    <dbReference type="NCBI Taxonomy" id="59473"/>
    <lineage>
        <taxon>Eukaryota</taxon>
        <taxon>Metazoa</taxon>
        <taxon>Chordata</taxon>
        <taxon>Craniata</taxon>
        <taxon>Vertebrata</taxon>
        <taxon>Euteleostomi</taxon>
        <taxon>Mammalia</taxon>
        <taxon>Eutheria</taxon>
        <taxon>Laurasiatheria</taxon>
        <taxon>Chiroptera</taxon>
        <taxon>Yangochiroptera</taxon>
        <taxon>Vespertilionidae</taxon>
        <taxon>Pipistrellus</taxon>
    </lineage>
</organism>
<gene>
    <name evidence="11" type="ORF">MPIPNATIZW_LOCUS12698</name>
</gene>
<dbReference type="EMBL" id="OY882861">
    <property type="protein sequence ID" value="CAK6444392.1"/>
    <property type="molecule type" value="Genomic_DNA"/>
</dbReference>
<comment type="subcellular location">
    <subcellularLocation>
        <location evidence="1">Cell membrane</location>
        <topology evidence="1">Multi-pass membrane protein</topology>
    </subcellularLocation>
</comment>
<keyword evidence="4 9" id="KW-1133">Transmembrane helix</keyword>
<feature type="transmembrane region" description="Helical" evidence="9">
    <location>
        <begin position="220"/>
        <end position="240"/>
    </location>
</feature>
<feature type="compositionally biased region" description="Pro residues" evidence="8">
    <location>
        <begin position="250"/>
        <end position="263"/>
    </location>
</feature>
<feature type="transmembrane region" description="Helical" evidence="9">
    <location>
        <begin position="49"/>
        <end position="68"/>
    </location>
</feature>
<evidence type="ECO:0000256" key="1">
    <source>
        <dbReference type="ARBA" id="ARBA00004651"/>
    </source>
</evidence>
<keyword evidence="3 9" id="KW-0812">Transmembrane</keyword>
<keyword evidence="12" id="KW-1185">Reference proteome</keyword>
<protein>
    <recommendedName>
        <fullName evidence="10">G-protein coupled receptors family 1 profile domain-containing protein</fullName>
    </recommendedName>
</protein>
<feature type="region of interest" description="Disordered" evidence="8">
    <location>
        <begin position="1"/>
        <end position="44"/>
    </location>
</feature>
<dbReference type="PANTHER" id="PTHR24241">
    <property type="entry name" value="NEUROPEPTIDE RECEPTOR-RELATED G-PROTEIN COUPLED RECEPTOR"/>
    <property type="match status" value="1"/>
</dbReference>
<dbReference type="Proteomes" id="UP001314169">
    <property type="component" value="Chromosome 4"/>
</dbReference>
<keyword evidence="2" id="KW-1003">Cell membrane</keyword>
<dbReference type="Gene3D" id="1.20.1070.10">
    <property type="entry name" value="Rhodopsin 7-helix transmembrane proteins"/>
    <property type="match status" value="1"/>
</dbReference>
<dbReference type="SUPFAM" id="SSF81321">
    <property type="entry name" value="Family A G protein-coupled receptor-like"/>
    <property type="match status" value="1"/>
</dbReference>
<keyword evidence="7" id="KW-0675">Receptor</keyword>
<feature type="compositionally biased region" description="Low complexity" evidence="8">
    <location>
        <begin position="279"/>
        <end position="295"/>
    </location>
</feature>
<feature type="transmembrane region" description="Helical" evidence="9">
    <location>
        <begin position="88"/>
        <end position="110"/>
    </location>
</feature>
<evidence type="ECO:0000256" key="5">
    <source>
        <dbReference type="ARBA" id="ARBA00023040"/>
    </source>
</evidence>
<evidence type="ECO:0000256" key="7">
    <source>
        <dbReference type="ARBA" id="ARBA00023170"/>
    </source>
</evidence>
<name>A0ABP0A1M6_PIPNA</name>
<sequence length="445" mass="46501">MEHPSFSLPTLPPAPNHSAPIPLGWGPNLTSGREAPAPGPPPPGPPGRLLYLGAVLVVAAAGNAKVLCRLCGSGGPWAGPKRRTMDFLLVQLALADLYACGGALLPPLAWDLLGEPHRAASDHECRFVQLLQVSGRGASAHLVVLIALQRQRALRRPQGAPLPIRALAALGWLLALLLALPSAFAVRGAAPSAPAVRAGHGGHRCHYIFAPPPRWHRQVYALYEAAAGFAAPVAVLGVACSRLVRAWRQRPPPAPASPGPAPAPSAGAPTASPGPAPAPSAGAPTASPGQAPAARALPRAKAQSVKMSLVLALLFAGFQLPYFAARLAAAWSSGPAGEWDAEDLAAALRLVGAANSALDPFVYLFFQAGDCQLGRRLGRRLGADCCARRGVTEDDEGPHGLQALHRHRWPHPHYHHARREQPGKGCLRPPPPPPWPLPCSCENAF</sequence>
<dbReference type="PROSITE" id="PS50262">
    <property type="entry name" value="G_PROTEIN_RECEP_F1_2"/>
    <property type="match status" value="1"/>
</dbReference>
<keyword evidence="5" id="KW-0807">Transducer</keyword>
<reference evidence="11" key="1">
    <citation type="submission" date="2023-12" db="EMBL/GenBank/DDBJ databases">
        <authorList>
            <person name="Brown T."/>
        </authorList>
    </citation>
    <scope>NUCLEOTIDE SEQUENCE</scope>
</reference>
<evidence type="ECO:0000256" key="9">
    <source>
        <dbReference type="SAM" id="Phobius"/>
    </source>
</evidence>
<evidence type="ECO:0000256" key="6">
    <source>
        <dbReference type="ARBA" id="ARBA00023136"/>
    </source>
</evidence>
<evidence type="ECO:0000259" key="10">
    <source>
        <dbReference type="PROSITE" id="PS50262"/>
    </source>
</evidence>
<dbReference type="InterPro" id="IPR000276">
    <property type="entry name" value="GPCR_Rhodpsn"/>
</dbReference>
<evidence type="ECO:0000256" key="3">
    <source>
        <dbReference type="ARBA" id="ARBA00022692"/>
    </source>
</evidence>
<feature type="domain" description="G-protein coupled receptors family 1 profile" evidence="10">
    <location>
        <begin position="53"/>
        <end position="363"/>
    </location>
</feature>
<evidence type="ECO:0000256" key="8">
    <source>
        <dbReference type="SAM" id="MobiDB-lite"/>
    </source>
</evidence>
<evidence type="ECO:0000313" key="11">
    <source>
        <dbReference type="EMBL" id="CAK6444392.1"/>
    </source>
</evidence>
<accession>A0ABP0A1M6</accession>
<dbReference type="PRINTS" id="PR00237">
    <property type="entry name" value="GPCRRHODOPSN"/>
</dbReference>
<feature type="transmembrane region" description="Helical" evidence="9">
    <location>
        <begin position="130"/>
        <end position="148"/>
    </location>
</feature>
<keyword evidence="5" id="KW-0297">G-protein coupled receptor</keyword>
<proteinExistence type="predicted"/>
<dbReference type="Pfam" id="PF00001">
    <property type="entry name" value="7tm_1"/>
    <property type="match status" value="1"/>
</dbReference>
<evidence type="ECO:0000256" key="4">
    <source>
        <dbReference type="ARBA" id="ARBA00022989"/>
    </source>
</evidence>
<feature type="transmembrane region" description="Helical" evidence="9">
    <location>
        <begin position="169"/>
        <end position="190"/>
    </location>
</feature>
<feature type="region of interest" description="Disordered" evidence="8">
    <location>
        <begin position="250"/>
        <end position="295"/>
    </location>
</feature>
<keyword evidence="6 9" id="KW-0472">Membrane</keyword>
<dbReference type="InterPro" id="IPR017452">
    <property type="entry name" value="GPCR_Rhodpsn_7TM"/>
</dbReference>
<evidence type="ECO:0000256" key="2">
    <source>
        <dbReference type="ARBA" id="ARBA00022475"/>
    </source>
</evidence>
<feature type="transmembrane region" description="Helical" evidence="9">
    <location>
        <begin position="305"/>
        <end position="324"/>
    </location>
</feature>
<feature type="transmembrane region" description="Helical" evidence="9">
    <location>
        <begin position="344"/>
        <end position="366"/>
    </location>
</feature>
<dbReference type="PANTHER" id="PTHR24241:SF83">
    <property type="entry name" value="G-PROTEIN COUPLED RECEPTOR 150-RELATED"/>
    <property type="match status" value="1"/>
</dbReference>